<dbReference type="Gene3D" id="2.60.40.1820">
    <property type="match status" value="1"/>
</dbReference>
<comment type="subcellular location">
    <subcellularLocation>
        <location evidence="1">Membrane</location>
        <topology evidence="1">Single-pass membrane protein</topology>
    </subcellularLocation>
</comment>
<dbReference type="SUPFAM" id="SSF117070">
    <property type="entry name" value="LEA14-like"/>
    <property type="match status" value="1"/>
</dbReference>
<feature type="compositionally biased region" description="Low complexity" evidence="5">
    <location>
        <begin position="20"/>
        <end position="29"/>
    </location>
</feature>
<keyword evidence="3 6" id="KW-1133">Transmembrane helix</keyword>
<evidence type="ECO:0000256" key="1">
    <source>
        <dbReference type="ARBA" id="ARBA00004167"/>
    </source>
</evidence>
<dbReference type="GO" id="GO:0005886">
    <property type="term" value="C:plasma membrane"/>
    <property type="evidence" value="ECO:0007669"/>
    <property type="project" value="TreeGrafter"/>
</dbReference>
<feature type="transmembrane region" description="Helical" evidence="6">
    <location>
        <begin position="89"/>
        <end position="114"/>
    </location>
</feature>
<dbReference type="GO" id="GO:0098542">
    <property type="term" value="P:defense response to other organism"/>
    <property type="evidence" value="ECO:0007669"/>
    <property type="project" value="InterPro"/>
</dbReference>
<proteinExistence type="predicted"/>
<accession>A0A7J7DUG6</accession>
<dbReference type="InterPro" id="IPR044839">
    <property type="entry name" value="NDR1-like"/>
</dbReference>
<organism evidence="8 9">
    <name type="scientific">Tripterygium wilfordii</name>
    <name type="common">Thunder God vine</name>
    <dbReference type="NCBI Taxonomy" id="458696"/>
    <lineage>
        <taxon>Eukaryota</taxon>
        <taxon>Viridiplantae</taxon>
        <taxon>Streptophyta</taxon>
        <taxon>Embryophyta</taxon>
        <taxon>Tracheophyta</taxon>
        <taxon>Spermatophyta</taxon>
        <taxon>Magnoliopsida</taxon>
        <taxon>eudicotyledons</taxon>
        <taxon>Gunneridae</taxon>
        <taxon>Pentapetalae</taxon>
        <taxon>rosids</taxon>
        <taxon>fabids</taxon>
        <taxon>Celastrales</taxon>
        <taxon>Celastraceae</taxon>
        <taxon>Tripterygium</taxon>
    </lineage>
</organism>
<dbReference type="Proteomes" id="UP000593562">
    <property type="component" value="Unassembled WGS sequence"/>
</dbReference>
<evidence type="ECO:0000256" key="6">
    <source>
        <dbReference type="SAM" id="Phobius"/>
    </source>
</evidence>
<protein>
    <recommendedName>
        <fullName evidence="7">Late embryogenesis abundant protein LEA-2 subgroup domain-containing protein</fullName>
    </recommendedName>
</protein>
<evidence type="ECO:0000256" key="4">
    <source>
        <dbReference type="ARBA" id="ARBA00023136"/>
    </source>
</evidence>
<dbReference type="InterPro" id="IPR004864">
    <property type="entry name" value="LEA_2"/>
</dbReference>
<feature type="compositionally biased region" description="Pro residues" evidence="5">
    <location>
        <begin position="9"/>
        <end position="19"/>
    </location>
</feature>
<dbReference type="InParanoid" id="A0A7J7DUG6"/>
<dbReference type="EMBL" id="JAAARO010000003">
    <property type="protein sequence ID" value="KAF5749814.1"/>
    <property type="molecule type" value="Genomic_DNA"/>
</dbReference>
<evidence type="ECO:0000256" key="5">
    <source>
        <dbReference type="SAM" id="MobiDB-lite"/>
    </source>
</evidence>
<keyword evidence="9" id="KW-1185">Reference proteome</keyword>
<feature type="domain" description="Late embryogenesis abundant protein LEA-2 subgroup" evidence="7">
    <location>
        <begin position="146"/>
        <end position="233"/>
    </location>
</feature>
<evidence type="ECO:0000259" key="7">
    <source>
        <dbReference type="Pfam" id="PF03168"/>
    </source>
</evidence>
<keyword evidence="4 6" id="KW-0472">Membrane</keyword>
<dbReference type="AlphaFoldDB" id="A0A7J7DUG6"/>
<dbReference type="PANTHER" id="PTHR31234">
    <property type="entry name" value="LATE EMBRYOGENESIS ABUNDANT (LEA) HYDROXYPROLINE-RICH GLYCOPROTEIN FAMILY"/>
    <property type="match status" value="1"/>
</dbReference>
<evidence type="ECO:0000256" key="2">
    <source>
        <dbReference type="ARBA" id="ARBA00022692"/>
    </source>
</evidence>
<keyword evidence="2 6" id="KW-0812">Transmembrane</keyword>
<name>A0A7J7DUG6_TRIWF</name>
<comment type="caution">
    <text evidence="8">The sequence shown here is derived from an EMBL/GenBank/DDBJ whole genome shotgun (WGS) entry which is preliminary data.</text>
</comment>
<evidence type="ECO:0000313" key="8">
    <source>
        <dbReference type="EMBL" id="KAF5749814.1"/>
    </source>
</evidence>
<reference evidence="8 9" key="1">
    <citation type="journal article" date="2020" name="Nat. Commun.">
        <title>Genome of Tripterygium wilfordii and identification of cytochrome P450 involved in triptolide biosynthesis.</title>
        <authorList>
            <person name="Tu L."/>
            <person name="Su P."/>
            <person name="Zhang Z."/>
            <person name="Gao L."/>
            <person name="Wang J."/>
            <person name="Hu T."/>
            <person name="Zhou J."/>
            <person name="Zhang Y."/>
            <person name="Zhao Y."/>
            <person name="Liu Y."/>
            <person name="Song Y."/>
            <person name="Tong Y."/>
            <person name="Lu Y."/>
            <person name="Yang J."/>
            <person name="Xu C."/>
            <person name="Jia M."/>
            <person name="Peters R.J."/>
            <person name="Huang L."/>
            <person name="Gao W."/>
        </authorList>
    </citation>
    <scope>NUCLEOTIDE SEQUENCE [LARGE SCALE GENOMIC DNA]</scope>
    <source>
        <strain evidence="9">cv. XIE 37</strain>
        <tissue evidence="8">Leaf</tissue>
    </source>
</reference>
<evidence type="ECO:0000256" key="3">
    <source>
        <dbReference type="ARBA" id="ARBA00022989"/>
    </source>
</evidence>
<feature type="region of interest" description="Disordered" evidence="5">
    <location>
        <begin position="1"/>
        <end position="42"/>
    </location>
</feature>
<gene>
    <name evidence="8" type="ORF">HS088_TW03G00140</name>
</gene>
<evidence type="ECO:0000313" key="9">
    <source>
        <dbReference type="Proteomes" id="UP000593562"/>
    </source>
</evidence>
<dbReference type="PANTHER" id="PTHR31234:SF68">
    <property type="entry name" value="EXPRESSED PROTEIN"/>
    <property type="match status" value="1"/>
</dbReference>
<dbReference type="Pfam" id="PF03168">
    <property type="entry name" value="LEA_2"/>
    <property type="match status" value="1"/>
</dbReference>
<sequence length="267" mass="29581">MEGRDSPPNDDPPPHPNPSPVSKNNNNDSTAANEPPLLPPPPPIKVHSETYIIQIPKEIIYRVPPPENAAIVEQFRTPVKKDRSHCKRIVWIIVALALIALVIGVTMAVLHHIFSPQVPSFSIDKVVLKTLKSSSHQRSNFGFEVTLKAKNPNERMDISYDTGDVLLLLKEHKFATGEMPELHQDEGGSSDVRIGLKGSSATLPKEIEKAKDHPVSLTLKMHVKVKFDAPILNIGSKDMDVVCTFKMNKLMGKSSKVQSQQCHSDFN</sequence>